<evidence type="ECO:0000313" key="3">
    <source>
        <dbReference type="Proteomes" id="UP000186922"/>
    </source>
</evidence>
<organism evidence="2 3">
    <name type="scientific">Ramazzottius varieornatus</name>
    <name type="common">Water bear</name>
    <name type="synonym">Tardigrade</name>
    <dbReference type="NCBI Taxonomy" id="947166"/>
    <lineage>
        <taxon>Eukaryota</taxon>
        <taxon>Metazoa</taxon>
        <taxon>Ecdysozoa</taxon>
        <taxon>Tardigrada</taxon>
        <taxon>Eutardigrada</taxon>
        <taxon>Parachela</taxon>
        <taxon>Hypsibioidea</taxon>
        <taxon>Ramazzottiidae</taxon>
        <taxon>Ramazzottius</taxon>
    </lineage>
</organism>
<proteinExistence type="predicted"/>
<gene>
    <name evidence="2" type="primary">RvY_18457-1</name>
    <name evidence="2" type="synonym">RvY_18457.1</name>
    <name evidence="2" type="ORF">RvY_18457</name>
</gene>
<feature type="region of interest" description="Disordered" evidence="1">
    <location>
        <begin position="42"/>
        <end position="76"/>
    </location>
</feature>
<protein>
    <submittedName>
        <fullName evidence="2">Uncharacterized protein</fullName>
    </submittedName>
</protein>
<keyword evidence="3" id="KW-1185">Reference proteome</keyword>
<dbReference type="Proteomes" id="UP000186922">
    <property type="component" value="Unassembled WGS sequence"/>
</dbReference>
<reference evidence="2 3" key="1">
    <citation type="journal article" date="2016" name="Nat. Commun.">
        <title>Extremotolerant tardigrade genome and improved radiotolerance of human cultured cells by tardigrade-unique protein.</title>
        <authorList>
            <person name="Hashimoto T."/>
            <person name="Horikawa D.D."/>
            <person name="Saito Y."/>
            <person name="Kuwahara H."/>
            <person name="Kozuka-Hata H."/>
            <person name="Shin-I T."/>
            <person name="Minakuchi Y."/>
            <person name="Ohishi K."/>
            <person name="Motoyama A."/>
            <person name="Aizu T."/>
            <person name="Enomoto A."/>
            <person name="Kondo K."/>
            <person name="Tanaka S."/>
            <person name="Hara Y."/>
            <person name="Koshikawa S."/>
            <person name="Sagara H."/>
            <person name="Miura T."/>
            <person name="Yokobori S."/>
            <person name="Miyagawa K."/>
            <person name="Suzuki Y."/>
            <person name="Kubo T."/>
            <person name="Oyama M."/>
            <person name="Kohara Y."/>
            <person name="Fujiyama A."/>
            <person name="Arakawa K."/>
            <person name="Katayama T."/>
            <person name="Toyoda A."/>
            <person name="Kunieda T."/>
        </authorList>
    </citation>
    <scope>NUCLEOTIDE SEQUENCE [LARGE SCALE GENOMIC DNA]</scope>
    <source>
        <strain evidence="2 3">YOKOZUNA-1</strain>
    </source>
</reference>
<name>A0A1D1W5W0_RAMVA</name>
<evidence type="ECO:0000256" key="1">
    <source>
        <dbReference type="SAM" id="MobiDB-lite"/>
    </source>
</evidence>
<accession>A0A1D1W5W0</accession>
<dbReference type="AlphaFoldDB" id="A0A1D1W5W0"/>
<comment type="caution">
    <text evidence="2">The sequence shown here is derived from an EMBL/GenBank/DDBJ whole genome shotgun (WGS) entry which is preliminary data.</text>
</comment>
<dbReference type="EMBL" id="BDGG01000019">
    <property type="protein sequence ID" value="GAV08821.1"/>
    <property type="molecule type" value="Genomic_DNA"/>
</dbReference>
<sequence length="76" mass="8379">MVRRKAKDFGRGLQNLMGNQEITRHQKFPNFEQLITHCGTGNEKAGTGLPSPGRSTCSPGAQMKKVPRPGWIINSD</sequence>
<evidence type="ECO:0000313" key="2">
    <source>
        <dbReference type="EMBL" id="GAV08821.1"/>
    </source>
</evidence>